<accession>A0A368V3I3</accession>
<keyword evidence="5" id="KW-1185">Reference proteome</keyword>
<evidence type="ECO:0000313" key="4">
    <source>
        <dbReference type="Proteomes" id="UP000252795"/>
    </source>
</evidence>
<sequence length="150" mass="16502">MIGEALKAKAAPYLLPVIGTLVVVAAGAFWWLWNDRDRLLQKTAHQSQLLSQAANASRENLLAIGSLTAAIAWRDQKALERQDRLAKREHELAHVRAELEEAMKDAPDCVNQPWPDAVFDIMRRDTVLDPNRVRSGAGTSGLVAAPDGKN</sequence>
<reference evidence="3 4" key="1">
    <citation type="submission" date="2018-07" db="EMBL/GenBank/DDBJ databases">
        <title>Freshwater and sediment microbial communities from various areas in North America, analyzing microbe dynamics in response to fracking.</title>
        <authorList>
            <person name="Lamendella R."/>
        </authorList>
    </citation>
    <scope>NUCLEOTIDE SEQUENCE [LARGE SCALE GENOMIC DNA]</scope>
    <source>
        <strain evidence="3 4">114E</strain>
        <strain evidence="2 5">114E_o</strain>
    </source>
</reference>
<keyword evidence="1" id="KW-0472">Membrane</keyword>
<dbReference type="AlphaFoldDB" id="A0A368V3I3"/>
<organism evidence="3 4">
    <name type="scientific">Marinobacter nauticus</name>
    <name type="common">Marinobacter hydrocarbonoclasticus</name>
    <name type="synonym">Marinobacter aquaeolei</name>
    <dbReference type="NCBI Taxonomy" id="2743"/>
    <lineage>
        <taxon>Bacteria</taxon>
        <taxon>Pseudomonadati</taxon>
        <taxon>Pseudomonadota</taxon>
        <taxon>Gammaproteobacteria</taxon>
        <taxon>Pseudomonadales</taxon>
        <taxon>Marinobacteraceae</taxon>
        <taxon>Marinobacter</taxon>
    </lineage>
</organism>
<proteinExistence type="predicted"/>
<evidence type="ECO:0000313" key="3">
    <source>
        <dbReference type="EMBL" id="RCW34840.1"/>
    </source>
</evidence>
<keyword evidence="1" id="KW-0812">Transmembrane</keyword>
<dbReference type="Proteomes" id="UP000252795">
    <property type="component" value="Unassembled WGS sequence"/>
</dbReference>
<dbReference type="Proteomes" id="UP000253065">
    <property type="component" value="Unassembled WGS sequence"/>
</dbReference>
<evidence type="ECO:0000256" key="1">
    <source>
        <dbReference type="SAM" id="Phobius"/>
    </source>
</evidence>
<gene>
    <name evidence="3" type="ORF">DET51_105216</name>
    <name evidence="2" type="ORF">DET64_105217</name>
</gene>
<evidence type="ECO:0000313" key="2">
    <source>
        <dbReference type="EMBL" id="RBP74091.1"/>
    </source>
</evidence>
<evidence type="ECO:0008006" key="6">
    <source>
        <dbReference type="Google" id="ProtNLM"/>
    </source>
</evidence>
<comment type="caution">
    <text evidence="3">The sequence shown here is derived from an EMBL/GenBank/DDBJ whole genome shotgun (WGS) entry which is preliminary data.</text>
</comment>
<dbReference type="EMBL" id="QPJB01000005">
    <property type="protein sequence ID" value="RCW34840.1"/>
    <property type="molecule type" value="Genomic_DNA"/>
</dbReference>
<evidence type="ECO:0000313" key="5">
    <source>
        <dbReference type="Proteomes" id="UP000253065"/>
    </source>
</evidence>
<keyword evidence="1" id="KW-1133">Transmembrane helix</keyword>
<protein>
    <recommendedName>
        <fullName evidence="6">DUF2570 domain-containing protein</fullName>
    </recommendedName>
</protein>
<feature type="transmembrane region" description="Helical" evidence="1">
    <location>
        <begin position="13"/>
        <end position="33"/>
    </location>
</feature>
<name>A0A368V3I3_MARNT</name>
<dbReference type="EMBL" id="QNSA01000005">
    <property type="protein sequence ID" value="RBP74091.1"/>
    <property type="molecule type" value="Genomic_DNA"/>
</dbReference>